<name>A0A1I3AA36_9RHOB</name>
<organism evidence="1 2">
    <name type="scientific">Paracoccus aminovorans</name>
    <dbReference type="NCBI Taxonomy" id="34004"/>
    <lineage>
        <taxon>Bacteria</taxon>
        <taxon>Pseudomonadati</taxon>
        <taxon>Pseudomonadota</taxon>
        <taxon>Alphaproteobacteria</taxon>
        <taxon>Rhodobacterales</taxon>
        <taxon>Paracoccaceae</taxon>
        <taxon>Paracoccus</taxon>
    </lineage>
</organism>
<dbReference type="EMBL" id="FOPU01000013">
    <property type="protein sequence ID" value="SFH46599.1"/>
    <property type="molecule type" value="Genomic_DNA"/>
</dbReference>
<dbReference type="STRING" id="34004.SAMN04488021_11344"/>
<protein>
    <submittedName>
        <fullName evidence="1">Uncharacterized protein</fullName>
    </submittedName>
</protein>
<sequence>MDADAADEKTKPPRRMLREPPPLALFAAIPQLADLIKLRPREGEDGLAFLNRLRASTTPEEAVTFTAFAALPSVAAGWGYECLRLMAGHLQPQERPTMERIATWLAQPSTRQRHEIMREALWAPTRSPSVLLALAVGWSTGTPAPNDPERSAPHKAPVALNSAVLSCLARADLSRRSFYLARFLDMAEALFRAY</sequence>
<gene>
    <name evidence="1" type="ORF">SAMN04488021_11344</name>
</gene>
<dbReference type="Pfam" id="PF22011">
    <property type="entry name" value="DUF6931"/>
    <property type="match status" value="1"/>
</dbReference>
<dbReference type="Proteomes" id="UP000183635">
    <property type="component" value="Unassembled WGS sequence"/>
</dbReference>
<dbReference type="InterPro" id="IPR053855">
    <property type="entry name" value="DUF6931"/>
</dbReference>
<dbReference type="RefSeq" id="WP_231964731.1">
    <property type="nucleotide sequence ID" value="NZ_CBCRYP010000007.1"/>
</dbReference>
<proteinExistence type="predicted"/>
<evidence type="ECO:0000313" key="1">
    <source>
        <dbReference type="EMBL" id="SFH46599.1"/>
    </source>
</evidence>
<reference evidence="1 2" key="1">
    <citation type="submission" date="2016-10" db="EMBL/GenBank/DDBJ databases">
        <authorList>
            <person name="de Groot N.N."/>
        </authorList>
    </citation>
    <scope>NUCLEOTIDE SEQUENCE [LARGE SCALE GENOMIC DNA]</scope>
    <source>
        <strain evidence="1 2">DSM 8537</strain>
    </source>
</reference>
<accession>A0A1I3AA36</accession>
<dbReference type="AlphaFoldDB" id="A0A1I3AA36"/>
<evidence type="ECO:0000313" key="2">
    <source>
        <dbReference type="Proteomes" id="UP000183635"/>
    </source>
</evidence>
<keyword evidence="2" id="KW-1185">Reference proteome</keyword>